<feature type="transmembrane region" description="Helical" evidence="1">
    <location>
        <begin position="300"/>
        <end position="321"/>
    </location>
</feature>
<feature type="transmembrane region" description="Helical" evidence="1">
    <location>
        <begin position="79"/>
        <end position="104"/>
    </location>
</feature>
<feature type="transmembrane region" description="Helical" evidence="1">
    <location>
        <begin position="352"/>
        <end position="371"/>
    </location>
</feature>
<dbReference type="EMBL" id="CADCVU010000167">
    <property type="protein sequence ID" value="CAA9511661.1"/>
    <property type="molecule type" value="Genomic_DNA"/>
</dbReference>
<feature type="transmembrane region" description="Helical" evidence="1">
    <location>
        <begin position="145"/>
        <end position="162"/>
    </location>
</feature>
<organism evidence="3">
    <name type="scientific">uncultured Solirubrobacterales bacterium</name>
    <dbReference type="NCBI Taxonomy" id="768556"/>
    <lineage>
        <taxon>Bacteria</taxon>
        <taxon>Bacillati</taxon>
        <taxon>Actinomycetota</taxon>
        <taxon>Thermoleophilia</taxon>
        <taxon>Solirubrobacterales</taxon>
        <taxon>environmental samples</taxon>
    </lineage>
</organism>
<dbReference type="InterPro" id="IPR058983">
    <property type="entry name" value="AftB_C"/>
</dbReference>
<protein>
    <recommendedName>
        <fullName evidence="2">Terminal beta-(1-&gt;2)-arabinofuranosyltransferase C-terminal domain-containing protein</fullName>
    </recommendedName>
</protein>
<name>A0A6J4T2T3_9ACTN</name>
<reference evidence="3" key="1">
    <citation type="submission" date="2020-02" db="EMBL/GenBank/DDBJ databases">
        <authorList>
            <person name="Meier V. D."/>
        </authorList>
    </citation>
    <scope>NUCLEOTIDE SEQUENCE</scope>
    <source>
        <strain evidence="3">AVDCRST_MAG45</strain>
    </source>
</reference>
<dbReference type="Pfam" id="PF26371">
    <property type="entry name" value="AftB_C"/>
    <property type="match status" value="1"/>
</dbReference>
<dbReference type="AlphaFoldDB" id="A0A6J4T2T3"/>
<feature type="transmembrane region" description="Helical" evidence="1">
    <location>
        <begin position="218"/>
        <end position="240"/>
    </location>
</feature>
<sequence>MTTRLLLGVPVLLLGALAWSRRWTSEEGFVYYRIVKNALEGDGPVFNVGERVEAYAGPLWLALLALGRQLTPAGVHLEWIGVGLGLVTSAAGLAAATWAAHLLWSSRSRDRPRPPDIALPLGALVIAALPPFWDFATSGLETGLAFLWLGGSFLGLVVLGTGRGADRGSFVDGLRSPLSLAATISLGPLVRPDLTLFALAFLILLVVLERPRSRWRTAALVGLGVAIPAGYQVFRMGYFASLGPTVTLARRAEADPWGRGFAYLADFAVPYALWLPLVVLVGWAALAVRTLWRAGEHRRALLVATPLAASLVHAASVVRLGGDAMHARLLLPSVFALLLPVAVVVPTRRSAAVLAALLVPWAIVCATSLRAPAKPPQDPQRLQVNDQRRQYAEIWGYRHPVTLDGMLAVPDARPAIQRRQGLELRRLAERRRAIVVSFTGPRNAVGERLRIPRPLSSATVRAKVPVEVVAWHGRIGRVGYAAGPNVRLVDADGLVDPLAARTSLPARRDGRSDAATRLPREWVLARYAMATTPAGASFLARDPGIAAARRALRCRPLEQLVRATTAKLRPSRFFANIALALREPSLRFSGDPRVAAEEVCGRRAPE</sequence>
<proteinExistence type="predicted"/>
<feature type="transmembrane region" description="Helical" evidence="1">
    <location>
        <begin position="116"/>
        <end position="133"/>
    </location>
</feature>
<feature type="domain" description="Terminal beta-(1-&gt;2)-arabinofuranosyltransferase C-terminal" evidence="2">
    <location>
        <begin position="474"/>
        <end position="595"/>
    </location>
</feature>
<evidence type="ECO:0000256" key="1">
    <source>
        <dbReference type="SAM" id="Phobius"/>
    </source>
</evidence>
<evidence type="ECO:0000259" key="2">
    <source>
        <dbReference type="Pfam" id="PF26371"/>
    </source>
</evidence>
<keyword evidence="1" id="KW-1133">Transmembrane helix</keyword>
<keyword evidence="1" id="KW-0812">Transmembrane</keyword>
<feature type="transmembrane region" description="Helical" evidence="1">
    <location>
        <begin position="260"/>
        <end position="288"/>
    </location>
</feature>
<gene>
    <name evidence="3" type="ORF">AVDCRST_MAG45-1948</name>
</gene>
<feature type="transmembrane region" description="Helical" evidence="1">
    <location>
        <begin position="194"/>
        <end position="211"/>
    </location>
</feature>
<accession>A0A6J4T2T3</accession>
<keyword evidence="1" id="KW-0472">Membrane</keyword>
<evidence type="ECO:0000313" key="3">
    <source>
        <dbReference type="EMBL" id="CAA9511661.1"/>
    </source>
</evidence>
<feature type="transmembrane region" description="Helical" evidence="1">
    <location>
        <begin position="327"/>
        <end position="345"/>
    </location>
</feature>